<gene>
    <name evidence="3" type="ORF">CKO31_08090</name>
</gene>
<evidence type="ECO:0000256" key="1">
    <source>
        <dbReference type="SAM" id="MobiDB-lite"/>
    </source>
</evidence>
<evidence type="ECO:0000313" key="4">
    <source>
        <dbReference type="Proteomes" id="UP000748752"/>
    </source>
</evidence>
<comment type="caution">
    <text evidence="3">The sequence shown here is derived from an EMBL/GenBank/DDBJ whole genome shotgun (WGS) entry which is preliminary data.</text>
</comment>
<proteinExistence type="predicted"/>
<evidence type="ECO:0000256" key="2">
    <source>
        <dbReference type="SAM" id="Phobius"/>
    </source>
</evidence>
<feature type="compositionally biased region" description="Basic and acidic residues" evidence="1">
    <location>
        <begin position="187"/>
        <end position="196"/>
    </location>
</feature>
<keyword evidence="4" id="KW-1185">Reference proteome</keyword>
<feature type="transmembrane region" description="Helical" evidence="2">
    <location>
        <begin position="131"/>
        <end position="148"/>
    </location>
</feature>
<sequence>MLGPRIGGVFKFLIGILLLQVATALLTYTALMTDLQQTAWLFAALAATLGLLVALWFDSVIGSVKEQAVARQHKRHAREREKLRIRAEKDKAKLAKQRKRSSGGATLKTGLAVGGTVGVGVALMFAQLMTLGLLTISAAGGAALGYGVRSRQEKMIRAREQKQAERLVYAESDLPVLTSASPPKSSNPREPKQPGQ</sequence>
<keyword evidence="2" id="KW-1133">Transmembrane helix</keyword>
<dbReference type="EMBL" id="NRRV01000015">
    <property type="protein sequence ID" value="MBK1630702.1"/>
    <property type="molecule type" value="Genomic_DNA"/>
</dbReference>
<keyword evidence="2" id="KW-0812">Transmembrane</keyword>
<reference evidence="3 4" key="1">
    <citation type="journal article" date="2020" name="Microorganisms">
        <title>Osmotic Adaptation and Compatible Solute Biosynthesis of Phototrophic Bacteria as Revealed from Genome Analyses.</title>
        <authorList>
            <person name="Imhoff J.F."/>
            <person name="Rahn T."/>
            <person name="Kunzel S."/>
            <person name="Keller A."/>
            <person name="Neulinger S.C."/>
        </authorList>
    </citation>
    <scope>NUCLEOTIDE SEQUENCE [LARGE SCALE GENOMIC DNA]</scope>
    <source>
        <strain evidence="3 4">DSM 6210</strain>
    </source>
</reference>
<accession>A0ABS1CFU7</accession>
<dbReference type="RefSeq" id="WP_200235838.1">
    <property type="nucleotide sequence ID" value="NZ_NRRV01000015.1"/>
</dbReference>
<dbReference type="Proteomes" id="UP000748752">
    <property type="component" value="Unassembled WGS sequence"/>
</dbReference>
<keyword evidence="2" id="KW-0472">Membrane</keyword>
<organism evidence="3 4">
    <name type="scientific">Thiohalocapsa halophila</name>
    <dbReference type="NCBI Taxonomy" id="69359"/>
    <lineage>
        <taxon>Bacteria</taxon>
        <taxon>Pseudomonadati</taxon>
        <taxon>Pseudomonadota</taxon>
        <taxon>Gammaproteobacteria</taxon>
        <taxon>Chromatiales</taxon>
        <taxon>Chromatiaceae</taxon>
        <taxon>Thiohalocapsa</taxon>
    </lineage>
</organism>
<protein>
    <submittedName>
        <fullName evidence="3">Uncharacterized protein</fullName>
    </submittedName>
</protein>
<feature type="transmembrane region" description="Helical" evidence="2">
    <location>
        <begin position="12"/>
        <end position="31"/>
    </location>
</feature>
<feature type="transmembrane region" description="Helical" evidence="2">
    <location>
        <begin position="105"/>
        <end position="125"/>
    </location>
</feature>
<evidence type="ECO:0000313" key="3">
    <source>
        <dbReference type="EMBL" id="MBK1630702.1"/>
    </source>
</evidence>
<feature type="transmembrane region" description="Helical" evidence="2">
    <location>
        <begin position="37"/>
        <end position="57"/>
    </location>
</feature>
<name>A0ABS1CFU7_9GAMM</name>
<feature type="region of interest" description="Disordered" evidence="1">
    <location>
        <begin position="172"/>
        <end position="196"/>
    </location>
</feature>